<comment type="caution">
    <text evidence="2">The sequence shown here is derived from an EMBL/GenBank/DDBJ whole genome shotgun (WGS) entry which is preliminary data.</text>
</comment>
<name>A0AAV4B5J0_9GAST</name>
<keyword evidence="3" id="KW-1185">Reference proteome</keyword>
<feature type="transmembrane region" description="Helical" evidence="1">
    <location>
        <begin position="76"/>
        <end position="99"/>
    </location>
</feature>
<organism evidence="2 3">
    <name type="scientific">Plakobranchus ocellatus</name>
    <dbReference type="NCBI Taxonomy" id="259542"/>
    <lineage>
        <taxon>Eukaryota</taxon>
        <taxon>Metazoa</taxon>
        <taxon>Spiralia</taxon>
        <taxon>Lophotrochozoa</taxon>
        <taxon>Mollusca</taxon>
        <taxon>Gastropoda</taxon>
        <taxon>Heterobranchia</taxon>
        <taxon>Euthyneura</taxon>
        <taxon>Panpulmonata</taxon>
        <taxon>Sacoglossa</taxon>
        <taxon>Placobranchoidea</taxon>
        <taxon>Plakobranchidae</taxon>
        <taxon>Plakobranchus</taxon>
    </lineage>
</organism>
<proteinExistence type="predicted"/>
<protein>
    <submittedName>
        <fullName evidence="2">Uncharacterized protein</fullName>
    </submittedName>
</protein>
<keyword evidence="1" id="KW-0472">Membrane</keyword>
<evidence type="ECO:0000256" key="1">
    <source>
        <dbReference type="SAM" id="Phobius"/>
    </source>
</evidence>
<gene>
    <name evidence="2" type="ORF">PoB_004094700</name>
</gene>
<evidence type="ECO:0000313" key="3">
    <source>
        <dbReference type="Proteomes" id="UP000735302"/>
    </source>
</evidence>
<reference evidence="2 3" key="1">
    <citation type="journal article" date="2021" name="Elife">
        <title>Chloroplast acquisition without the gene transfer in kleptoplastic sea slugs, Plakobranchus ocellatus.</title>
        <authorList>
            <person name="Maeda T."/>
            <person name="Takahashi S."/>
            <person name="Yoshida T."/>
            <person name="Shimamura S."/>
            <person name="Takaki Y."/>
            <person name="Nagai Y."/>
            <person name="Toyoda A."/>
            <person name="Suzuki Y."/>
            <person name="Arimoto A."/>
            <person name="Ishii H."/>
            <person name="Satoh N."/>
            <person name="Nishiyama T."/>
            <person name="Hasebe M."/>
            <person name="Maruyama T."/>
            <person name="Minagawa J."/>
            <person name="Obokata J."/>
            <person name="Shigenobu S."/>
        </authorList>
    </citation>
    <scope>NUCLEOTIDE SEQUENCE [LARGE SCALE GENOMIC DNA]</scope>
</reference>
<sequence length="123" mass="13319">MRGIDENDEQFYHADPVKSQDAVDKIKEAVHKGSVTFTLDDKTLEVKLKQGSFAVMNRDEIFMIFDDDAGGHSAGAMAAVGIVLLLVGLALGAGALFGYKRWTDRTSPNLPVGMANINFNSNT</sequence>
<dbReference type="EMBL" id="BLXT01004562">
    <property type="protein sequence ID" value="GFO14442.1"/>
    <property type="molecule type" value="Genomic_DNA"/>
</dbReference>
<keyword evidence="1" id="KW-1133">Transmembrane helix</keyword>
<dbReference type="Proteomes" id="UP000735302">
    <property type="component" value="Unassembled WGS sequence"/>
</dbReference>
<keyword evidence="1" id="KW-0812">Transmembrane</keyword>
<accession>A0AAV4B5J0</accession>
<dbReference type="AlphaFoldDB" id="A0AAV4B5J0"/>
<evidence type="ECO:0000313" key="2">
    <source>
        <dbReference type="EMBL" id="GFO14442.1"/>
    </source>
</evidence>